<comment type="caution">
    <text evidence="2">The sequence shown here is derived from an EMBL/GenBank/DDBJ whole genome shotgun (WGS) entry which is preliminary data.</text>
</comment>
<evidence type="ECO:0000313" key="2">
    <source>
        <dbReference type="EMBL" id="PSR31230.1"/>
    </source>
</evidence>
<protein>
    <recommendedName>
        <fullName evidence="1">Transposase IS4-like domain-containing protein</fullName>
    </recommendedName>
</protein>
<name>A0A2T2X9R5_9FIRM</name>
<dbReference type="SUPFAM" id="SSF53098">
    <property type="entry name" value="Ribonuclease H-like"/>
    <property type="match status" value="1"/>
</dbReference>
<evidence type="ECO:0000313" key="3">
    <source>
        <dbReference type="Proteomes" id="UP000242972"/>
    </source>
</evidence>
<dbReference type="InterPro" id="IPR012337">
    <property type="entry name" value="RNaseH-like_sf"/>
</dbReference>
<dbReference type="AlphaFoldDB" id="A0A2T2X9R5"/>
<dbReference type="GO" id="GO:0004803">
    <property type="term" value="F:transposase activity"/>
    <property type="evidence" value="ECO:0007669"/>
    <property type="project" value="InterPro"/>
</dbReference>
<dbReference type="Pfam" id="PF01609">
    <property type="entry name" value="DDE_Tnp_1"/>
    <property type="match status" value="1"/>
</dbReference>
<accession>A0A2T2X9R5</accession>
<dbReference type="InterPro" id="IPR047658">
    <property type="entry name" value="IS4-like_transpos"/>
</dbReference>
<dbReference type="PANTHER" id="PTHR35404">
    <property type="entry name" value="TRANSPOSASE OF TN10"/>
    <property type="match status" value="1"/>
</dbReference>
<feature type="domain" description="Transposase IS4-like" evidence="1">
    <location>
        <begin position="120"/>
        <end position="177"/>
    </location>
</feature>
<proteinExistence type="predicted"/>
<evidence type="ECO:0000259" key="1">
    <source>
        <dbReference type="Pfam" id="PF01609"/>
    </source>
</evidence>
<dbReference type="Proteomes" id="UP000242972">
    <property type="component" value="Unassembled WGS sequence"/>
</dbReference>
<dbReference type="PANTHER" id="PTHR35404:SF8">
    <property type="entry name" value="TRANSPOSASE OF TN10"/>
    <property type="match status" value="1"/>
</dbReference>
<sequence>MHKYQLLINRWTDHAAMGHSSAMAQTTSAKHAIKRVGRFLGNPRIDLEVACGDLITTVVGSARSVYLTLDWTDPKTKDGRFQTLSITVRAHGRAIPIAWMTVAKVNLKDQMRDYEEAFCTRVAQLLPAACHPILLADRGFATGRFFRFLDTLGWDWIIRSKGNVRVRWRGRWLLLSLLGKQRPLQVDGVVQYGQKAAGGSYTGRLVVYADTAHSDPWFLLVSPGLADCPWGHIVAAYGQRFACEESYKDQKNDPGAGFHLDCANLGTADRWDRLWLIFAWAYYWLNVVGWDLEIRGHAPLWRANTVKSRTHALWRLGFWALTQGGLTWRAICRRQAQFTQQIPPIGIASAPT</sequence>
<dbReference type="EMBL" id="PXYW01000066">
    <property type="protein sequence ID" value="PSR31230.1"/>
    <property type="molecule type" value="Genomic_DNA"/>
</dbReference>
<organism evidence="2 3">
    <name type="scientific">Sulfobacillus benefaciens</name>
    <dbReference type="NCBI Taxonomy" id="453960"/>
    <lineage>
        <taxon>Bacteria</taxon>
        <taxon>Bacillati</taxon>
        <taxon>Bacillota</taxon>
        <taxon>Clostridia</taxon>
        <taxon>Eubacteriales</taxon>
        <taxon>Clostridiales Family XVII. Incertae Sedis</taxon>
        <taxon>Sulfobacillus</taxon>
    </lineage>
</organism>
<gene>
    <name evidence="2" type="ORF">C7B46_17070</name>
</gene>
<dbReference type="NCBIfam" id="NF033591">
    <property type="entry name" value="transpos_IS4_2"/>
    <property type="match status" value="1"/>
</dbReference>
<reference evidence="2 3" key="1">
    <citation type="journal article" date="2014" name="BMC Genomics">
        <title>Comparison of environmental and isolate Sulfobacillus genomes reveals diverse carbon, sulfur, nitrogen, and hydrogen metabolisms.</title>
        <authorList>
            <person name="Justice N.B."/>
            <person name="Norman A."/>
            <person name="Brown C.T."/>
            <person name="Singh A."/>
            <person name="Thomas B.C."/>
            <person name="Banfield J.F."/>
        </authorList>
    </citation>
    <scope>NUCLEOTIDE SEQUENCE [LARGE SCALE GENOMIC DNA]</scope>
    <source>
        <strain evidence="2">AMDSBA4</strain>
    </source>
</reference>
<dbReference type="InterPro" id="IPR002559">
    <property type="entry name" value="Transposase_11"/>
</dbReference>
<dbReference type="GO" id="GO:0003677">
    <property type="term" value="F:DNA binding"/>
    <property type="evidence" value="ECO:0007669"/>
    <property type="project" value="InterPro"/>
</dbReference>
<dbReference type="GO" id="GO:0006313">
    <property type="term" value="P:DNA transposition"/>
    <property type="evidence" value="ECO:0007669"/>
    <property type="project" value="InterPro"/>
</dbReference>